<dbReference type="Pfam" id="PF01636">
    <property type="entry name" value="APH"/>
    <property type="match status" value="1"/>
</dbReference>
<evidence type="ECO:0000259" key="1">
    <source>
        <dbReference type="Pfam" id="PF01636"/>
    </source>
</evidence>
<feature type="domain" description="Aminoglycoside phosphotransferase" evidence="1">
    <location>
        <begin position="11"/>
        <end position="207"/>
    </location>
</feature>
<dbReference type="KEGG" id="dal:Dalk_5091"/>
<name>B8FDY1_DESAL</name>
<gene>
    <name evidence="2" type="ordered locus">Dalk_5091</name>
</gene>
<proteinExistence type="predicted"/>
<sequence length="296" mass="33460">MDGSPERSLERVAVEDEQGGLFLLEALKPETVDRKVSIAAALEALSLAGVKSLAPYLPHEPGRHILSLKDGHYQLSPYIEGSPLPRPEYLDQAWRGRAMAGFLVKLRRAWNKAGLTPEASDDFSLQDFVPDLVRKISARDPQLLKRISPALSLAEDFLPVLKDLPLGFCHGDFHPVNVIWGEESIRAVIDWEFCGMRPEMYDVALMIGCAGIEHPPAVSWNYVGAFLIELWKSGIYQKQSWENLFPLMLLIRFAWLSEWLRKQEEAMISLEIDYLNFLAKHAEDISSLFDSVQQSL</sequence>
<evidence type="ECO:0000313" key="2">
    <source>
        <dbReference type="EMBL" id="ACL06762.1"/>
    </source>
</evidence>
<dbReference type="InterPro" id="IPR002575">
    <property type="entry name" value="Aminoglycoside_PTrfase"/>
</dbReference>
<dbReference type="eggNOG" id="COG2334">
    <property type="taxonomic scope" value="Bacteria"/>
</dbReference>
<accession>B8FDY1</accession>
<dbReference type="InterPro" id="IPR011009">
    <property type="entry name" value="Kinase-like_dom_sf"/>
</dbReference>
<dbReference type="Proteomes" id="UP000000739">
    <property type="component" value="Chromosome"/>
</dbReference>
<dbReference type="EMBL" id="CP001322">
    <property type="protein sequence ID" value="ACL06762.1"/>
    <property type="molecule type" value="Genomic_DNA"/>
</dbReference>
<reference evidence="2 3" key="1">
    <citation type="journal article" date="2012" name="Environ. Microbiol.">
        <title>The genome sequence of Desulfatibacillum alkenivorans AK-01: a blueprint for anaerobic alkane oxidation.</title>
        <authorList>
            <person name="Callaghan A.V."/>
            <person name="Morris B.E."/>
            <person name="Pereira I.A."/>
            <person name="McInerney M.J."/>
            <person name="Austin R.N."/>
            <person name="Groves J.T."/>
            <person name="Kukor J.J."/>
            <person name="Suflita J.M."/>
            <person name="Young L.Y."/>
            <person name="Zylstra G.J."/>
            <person name="Wawrik B."/>
        </authorList>
    </citation>
    <scope>NUCLEOTIDE SEQUENCE [LARGE SCALE GENOMIC DNA]</scope>
    <source>
        <strain evidence="2 3">AK-01</strain>
    </source>
</reference>
<dbReference type="HOGENOM" id="CLU_791632_0_0_7"/>
<dbReference type="SUPFAM" id="SSF56112">
    <property type="entry name" value="Protein kinase-like (PK-like)"/>
    <property type="match status" value="1"/>
</dbReference>
<protein>
    <submittedName>
        <fullName evidence="2">Aminoglycoside phosphotransferase</fullName>
    </submittedName>
</protein>
<organism evidence="2 3">
    <name type="scientific">Desulfatibacillum aliphaticivorans</name>
    <dbReference type="NCBI Taxonomy" id="218208"/>
    <lineage>
        <taxon>Bacteria</taxon>
        <taxon>Pseudomonadati</taxon>
        <taxon>Thermodesulfobacteriota</taxon>
        <taxon>Desulfobacteria</taxon>
        <taxon>Desulfobacterales</taxon>
        <taxon>Desulfatibacillaceae</taxon>
        <taxon>Desulfatibacillum</taxon>
    </lineage>
</organism>
<evidence type="ECO:0000313" key="3">
    <source>
        <dbReference type="Proteomes" id="UP000000739"/>
    </source>
</evidence>
<dbReference type="Gene3D" id="3.90.1200.10">
    <property type="match status" value="1"/>
</dbReference>
<dbReference type="AlphaFoldDB" id="B8FDY1"/>
<keyword evidence="3" id="KW-1185">Reference proteome</keyword>